<organism evidence="2">
    <name type="scientific">Pinus taeda</name>
    <name type="common">Loblolly pine</name>
    <dbReference type="NCBI Taxonomy" id="3352"/>
    <lineage>
        <taxon>Eukaryota</taxon>
        <taxon>Viridiplantae</taxon>
        <taxon>Streptophyta</taxon>
        <taxon>Embryophyta</taxon>
        <taxon>Tracheophyta</taxon>
        <taxon>Spermatophyta</taxon>
        <taxon>Pinopsida</taxon>
        <taxon>Pinidae</taxon>
        <taxon>Conifers I</taxon>
        <taxon>Pinales</taxon>
        <taxon>Pinaceae</taxon>
        <taxon>Pinus</taxon>
        <taxon>Pinus subgen. Pinus</taxon>
    </lineage>
</organism>
<feature type="domain" description="Cytosolic endo-beta-N-acetylglucosaminidase C-terminal" evidence="1">
    <location>
        <begin position="51"/>
        <end position="143"/>
    </location>
</feature>
<dbReference type="InterPro" id="IPR057882">
    <property type="entry name" value="ENGase_C"/>
</dbReference>
<accession>H9VGS0</accession>
<evidence type="ECO:0000313" key="2">
    <source>
        <dbReference type="EMBL" id="AFG48963.1"/>
    </source>
</evidence>
<dbReference type="Pfam" id="PF25529">
    <property type="entry name" value="Ig_ENGASE1_C"/>
    <property type="match status" value="1"/>
</dbReference>
<feature type="non-terminal residue" evidence="2">
    <location>
        <position position="143"/>
    </location>
</feature>
<feature type="non-terminal residue" evidence="2">
    <location>
        <position position="1"/>
    </location>
</feature>
<name>H9VGS0_PINTA</name>
<dbReference type="AlphaFoldDB" id="H9VGS0"/>
<sequence length="143" mass="15915">EANEHLEKQNAVYTGFESSFPIESSEKLPYHGSLGHVTLTSSNHDQNVSQSGSCDFSGNDISWDMTSTGQIMLSTNLVWRLKMGPDCSNVEIGPTFLRYDLYVEKIEQLQAHNLRGNNPITNTVEHLGATVVETFYVSHLLVP</sequence>
<proteinExistence type="predicted"/>
<evidence type="ECO:0000259" key="1">
    <source>
        <dbReference type="Pfam" id="PF25529"/>
    </source>
</evidence>
<protein>
    <recommendedName>
        <fullName evidence="1">Cytosolic endo-beta-N-acetylglucosaminidase C-terminal domain-containing protein</fullName>
    </recommendedName>
</protein>
<dbReference type="EMBL" id="FJ050608">
    <property type="protein sequence ID" value="AFG48963.1"/>
    <property type="molecule type" value="Genomic_DNA"/>
</dbReference>
<gene>
    <name evidence="2" type="ORF">0_12998_01</name>
</gene>
<reference evidence="2" key="1">
    <citation type="submission" date="2008-08" db="EMBL/GenBank/DDBJ databases">
        <title>Nucleotide Diversity and Divergence in the Loblolly Pine Gene Space.</title>
        <authorList>
            <person name="Neale D.B."/>
            <person name="Wegrzyn J.L."/>
            <person name="Lee J.M."/>
            <person name="Eckert A.J."/>
            <person name="Liechty J.D."/>
            <person name="Stevens K.A."/>
            <person name="Langley C.H."/>
        </authorList>
    </citation>
    <scope>NUCLEOTIDE SEQUENCE</scope>
    <source>
        <strain evidence="2">4683</strain>
        <tissue evidence="2">Megagametophyte</tissue>
    </source>
</reference>